<dbReference type="PANTHER" id="PTHR12504:SF0">
    <property type="entry name" value="MITOCHONDRIAL IMPORT RECEPTOR SUBUNIT TOM22 HOMOLOG"/>
    <property type="match status" value="1"/>
</dbReference>
<comment type="caution">
    <text evidence="13">The sequence shown here is derived from an EMBL/GenBank/DDBJ whole genome shotgun (WGS) entry which is preliminary data.</text>
</comment>
<proteinExistence type="inferred from homology"/>
<keyword evidence="10" id="KW-0472">Membrane</keyword>
<evidence type="ECO:0000256" key="11">
    <source>
        <dbReference type="ARBA" id="ARBA00023170"/>
    </source>
</evidence>
<feature type="compositionally biased region" description="Acidic residues" evidence="12">
    <location>
        <begin position="1"/>
        <end position="12"/>
    </location>
</feature>
<evidence type="ECO:0000256" key="10">
    <source>
        <dbReference type="ARBA" id="ARBA00023136"/>
    </source>
</evidence>
<keyword evidence="4" id="KW-0812">Transmembrane</keyword>
<keyword evidence="6" id="KW-0653">Protein transport</keyword>
<keyword evidence="3" id="KW-0813">Transport</keyword>
<name>A0A8H3INX0_9LECA</name>
<evidence type="ECO:0000256" key="12">
    <source>
        <dbReference type="SAM" id="MobiDB-lite"/>
    </source>
</evidence>
<dbReference type="GO" id="GO:0006886">
    <property type="term" value="P:intracellular protein transport"/>
    <property type="evidence" value="ECO:0007669"/>
    <property type="project" value="InterPro"/>
</dbReference>
<evidence type="ECO:0000256" key="4">
    <source>
        <dbReference type="ARBA" id="ARBA00022692"/>
    </source>
</evidence>
<feature type="region of interest" description="Disordered" evidence="12">
    <location>
        <begin position="1"/>
        <end position="41"/>
    </location>
</feature>
<keyword evidence="8" id="KW-0811">Translocation</keyword>
<dbReference type="OrthoDB" id="10016939at2759"/>
<evidence type="ECO:0000256" key="2">
    <source>
        <dbReference type="ARBA" id="ARBA00009874"/>
    </source>
</evidence>
<keyword evidence="11" id="KW-0675">Receptor</keyword>
<keyword evidence="9" id="KW-0496">Mitochondrion</keyword>
<dbReference type="EMBL" id="CAJPDQ010000024">
    <property type="protein sequence ID" value="CAF9926048.1"/>
    <property type="molecule type" value="Genomic_DNA"/>
</dbReference>
<evidence type="ECO:0000256" key="7">
    <source>
        <dbReference type="ARBA" id="ARBA00022989"/>
    </source>
</evidence>
<dbReference type="Pfam" id="PF04281">
    <property type="entry name" value="Tom22"/>
    <property type="match status" value="1"/>
</dbReference>
<organism evidence="13 14">
    <name type="scientific">Gomphillus americanus</name>
    <dbReference type="NCBI Taxonomy" id="1940652"/>
    <lineage>
        <taxon>Eukaryota</taxon>
        <taxon>Fungi</taxon>
        <taxon>Dikarya</taxon>
        <taxon>Ascomycota</taxon>
        <taxon>Pezizomycotina</taxon>
        <taxon>Lecanoromycetes</taxon>
        <taxon>OSLEUM clade</taxon>
        <taxon>Ostropomycetidae</taxon>
        <taxon>Ostropales</taxon>
        <taxon>Graphidaceae</taxon>
        <taxon>Gomphilloideae</taxon>
        <taxon>Gomphillus</taxon>
    </lineage>
</organism>
<feature type="compositionally biased region" description="Acidic residues" evidence="12">
    <location>
        <begin position="20"/>
        <end position="41"/>
    </location>
</feature>
<evidence type="ECO:0000313" key="14">
    <source>
        <dbReference type="Proteomes" id="UP000664169"/>
    </source>
</evidence>
<evidence type="ECO:0000256" key="1">
    <source>
        <dbReference type="ARBA" id="ARBA00004572"/>
    </source>
</evidence>
<dbReference type="PANTHER" id="PTHR12504">
    <property type="entry name" value="MITOCHONDRIAL IMPORT RECEPTOR SUBUNIT TOM22"/>
    <property type="match status" value="1"/>
</dbReference>
<evidence type="ECO:0000256" key="6">
    <source>
        <dbReference type="ARBA" id="ARBA00022927"/>
    </source>
</evidence>
<keyword evidence="14" id="KW-1185">Reference proteome</keyword>
<dbReference type="InterPro" id="IPR005683">
    <property type="entry name" value="Tom22"/>
</dbReference>
<evidence type="ECO:0008006" key="15">
    <source>
        <dbReference type="Google" id="ProtNLM"/>
    </source>
</evidence>
<accession>A0A8H3INX0</accession>
<dbReference type="AlphaFoldDB" id="A0A8H3INX0"/>
<keyword evidence="7" id="KW-1133">Transmembrane helix</keyword>
<dbReference type="Proteomes" id="UP000664169">
    <property type="component" value="Unassembled WGS sequence"/>
</dbReference>
<evidence type="ECO:0000256" key="3">
    <source>
        <dbReference type="ARBA" id="ARBA00022448"/>
    </source>
</evidence>
<gene>
    <name evidence="13" type="ORF">GOMPHAMPRED_004045</name>
</gene>
<dbReference type="GO" id="GO:0005741">
    <property type="term" value="C:mitochondrial outer membrane"/>
    <property type="evidence" value="ECO:0007669"/>
    <property type="project" value="UniProtKB-SubCell"/>
</dbReference>
<comment type="similarity">
    <text evidence="2">Belongs to the Tom22 family.</text>
</comment>
<protein>
    <recommendedName>
        <fullName evidence="15">Mitochondrial import receptor subunit TOM22 homolog</fullName>
    </recommendedName>
</protein>
<evidence type="ECO:0000256" key="5">
    <source>
        <dbReference type="ARBA" id="ARBA00022787"/>
    </source>
</evidence>
<reference evidence="13" key="1">
    <citation type="submission" date="2021-03" db="EMBL/GenBank/DDBJ databases">
        <authorList>
            <person name="Tagirdzhanova G."/>
        </authorList>
    </citation>
    <scope>NUCLEOTIDE SEQUENCE</scope>
</reference>
<dbReference type="CDD" id="cd22884">
    <property type="entry name" value="TOM22"/>
    <property type="match status" value="1"/>
</dbReference>
<evidence type="ECO:0000256" key="8">
    <source>
        <dbReference type="ARBA" id="ARBA00023010"/>
    </source>
</evidence>
<sequence>MVRLEEVEDEAFLNEKGPADDDDEYSDTDSEISDASDLDGPLEESLADRIAALKDIIPPTTRRRLGDTYASISSYGKSGFWLAAKSAYAISVSALFISVPFVYLMVEDMQLGEQEKEIKMREMGNEILTPGAGGAAAEDGKVRASL</sequence>
<comment type="subcellular location">
    <subcellularLocation>
        <location evidence="1">Mitochondrion outer membrane</location>
        <topology evidence="1">Single-pass membrane protein</topology>
    </subcellularLocation>
</comment>
<evidence type="ECO:0000256" key="9">
    <source>
        <dbReference type="ARBA" id="ARBA00023128"/>
    </source>
</evidence>
<keyword evidence="5" id="KW-1000">Mitochondrion outer membrane</keyword>
<evidence type="ECO:0000313" key="13">
    <source>
        <dbReference type="EMBL" id="CAF9926048.1"/>
    </source>
</evidence>